<dbReference type="EMBL" id="KN832880">
    <property type="protein sequence ID" value="KIM98569.1"/>
    <property type="molecule type" value="Genomic_DNA"/>
</dbReference>
<organism evidence="3 4">
    <name type="scientific">Oidiodendron maius (strain Zn)</name>
    <dbReference type="NCBI Taxonomy" id="913774"/>
    <lineage>
        <taxon>Eukaryota</taxon>
        <taxon>Fungi</taxon>
        <taxon>Dikarya</taxon>
        <taxon>Ascomycota</taxon>
        <taxon>Pezizomycotina</taxon>
        <taxon>Leotiomycetes</taxon>
        <taxon>Leotiomycetes incertae sedis</taxon>
        <taxon>Myxotrichaceae</taxon>
        <taxon>Oidiodendron</taxon>
    </lineage>
</organism>
<dbReference type="Proteomes" id="UP000054321">
    <property type="component" value="Unassembled WGS sequence"/>
</dbReference>
<gene>
    <name evidence="3" type="ORF">OIDMADRAFT_43469</name>
</gene>
<dbReference type="HOGENOM" id="CLU_132815_0_0_1"/>
<keyword evidence="4" id="KW-1185">Reference proteome</keyword>
<dbReference type="InParanoid" id="A0A0C3H5E9"/>
<feature type="transmembrane region" description="Helical" evidence="1">
    <location>
        <begin position="52"/>
        <end position="71"/>
    </location>
</feature>
<evidence type="ECO:0000259" key="2">
    <source>
        <dbReference type="Pfam" id="PF24853"/>
    </source>
</evidence>
<keyword evidence="1" id="KW-0812">Transmembrane</keyword>
<accession>A0A0C3H5E9</accession>
<evidence type="ECO:0000313" key="4">
    <source>
        <dbReference type="Proteomes" id="UP000054321"/>
    </source>
</evidence>
<dbReference type="PANTHER" id="PTHR40629:SF1">
    <property type="entry name" value="PRO41 PROTEIN"/>
    <property type="match status" value="1"/>
</dbReference>
<proteinExistence type="predicted"/>
<feature type="domain" description="DUF7727" evidence="2">
    <location>
        <begin position="1"/>
        <end position="125"/>
    </location>
</feature>
<feature type="transmembrane region" description="Helical" evidence="1">
    <location>
        <begin position="83"/>
        <end position="101"/>
    </location>
</feature>
<reference evidence="3 4" key="1">
    <citation type="submission" date="2014-04" db="EMBL/GenBank/DDBJ databases">
        <authorList>
            <consortium name="DOE Joint Genome Institute"/>
            <person name="Kuo A."/>
            <person name="Martino E."/>
            <person name="Perotto S."/>
            <person name="Kohler A."/>
            <person name="Nagy L.G."/>
            <person name="Floudas D."/>
            <person name="Copeland A."/>
            <person name="Barry K.W."/>
            <person name="Cichocki N."/>
            <person name="Veneault-Fourrey C."/>
            <person name="LaButti K."/>
            <person name="Lindquist E.A."/>
            <person name="Lipzen A."/>
            <person name="Lundell T."/>
            <person name="Morin E."/>
            <person name="Murat C."/>
            <person name="Sun H."/>
            <person name="Tunlid A."/>
            <person name="Henrissat B."/>
            <person name="Grigoriev I.V."/>
            <person name="Hibbett D.S."/>
            <person name="Martin F."/>
            <person name="Nordberg H.P."/>
            <person name="Cantor M.N."/>
            <person name="Hua S.X."/>
        </authorList>
    </citation>
    <scope>NUCLEOTIDE SEQUENCE [LARGE SCALE GENOMIC DNA]</scope>
    <source>
        <strain evidence="3 4">Zn</strain>
    </source>
</reference>
<dbReference type="PANTHER" id="PTHR40629">
    <property type="entry name" value="PRO41 PROTEIN"/>
    <property type="match status" value="1"/>
</dbReference>
<name>A0A0C3H5E9_OIDMZ</name>
<dbReference type="InterPro" id="IPR056144">
    <property type="entry name" value="DUF7727"/>
</dbReference>
<keyword evidence="1" id="KW-0472">Membrane</keyword>
<keyword evidence="1" id="KW-1133">Transmembrane helix</keyword>
<evidence type="ECO:0000313" key="3">
    <source>
        <dbReference type="EMBL" id="KIM98569.1"/>
    </source>
</evidence>
<feature type="transmembrane region" description="Helical" evidence="1">
    <location>
        <begin position="12"/>
        <end position="32"/>
    </location>
</feature>
<dbReference type="OrthoDB" id="2110422at2759"/>
<dbReference type="Pfam" id="PF24853">
    <property type="entry name" value="DUF7727"/>
    <property type="match status" value="1"/>
</dbReference>
<reference evidence="4" key="2">
    <citation type="submission" date="2015-01" db="EMBL/GenBank/DDBJ databases">
        <title>Evolutionary Origins and Diversification of the Mycorrhizal Mutualists.</title>
        <authorList>
            <consortium name="DOE Joint Genome Institute"/>
            <consortium name="Mycorrhizal Genomics Consortium"/>
            <person name="Kohler A."/>
            <person name="Kuo A."/>
            <person name="Nagy L.G."/>
            <person name="Floudas D."/>
            <person name="Copeland A."/>
            <person name="Barry K.W."/>
            <person name="Cichocki N."/>
            <person name="Veneault-Fourrey C."/>
            <person name="LaButti K."/>
            <person name="Lindquist E.A."/>
            <person name="Lipzen A."/>
            <person name="Lundell T."/>
            <person name="Morin E."/>
            <person name="Murat C."/>
            <person name="Riley R."/>
            <person name="Ohm R."/>
            <person name="Sun H."/>
            <person name="Tunlid A."/>
            <person name="Henrissat B."/>
            <person name="Grigoriev I.V."/>
            <person name="Hibbett D.S."/>
            <person name="Martin F."/>
        </authorList>
    </citation>
    <scope>NUCLEOTIDE SEQUENCE [LARGE SCALE GENOMIC DNA]</scope>
    <source>
        <strain evidence="4">Zn</strain>
    </source>
</reference>
<evidence type="ECO:0000256" key="1">
    <source>
        <dbReference type="SAM" id="Phobius"/>
    </source>
</evidence>
<protein>
    <recommendedName>
        <fullName evidence="2">DUF7727 domain-containing protein</fullName>
    </recommendedName>
</protein>
<sequence>MGRLVKNHWARLLVLVAAAIQIGGSIMGFFWPKVTWDFSTAALNFLVEPVPVLQSINLVLGILVVAWEWPFSPIAGKMYHRSIHARLVAYTICTLFALFLYQSHNSAFYYTLGIYGYLLALSENEVSF</sequence>
<dbReference type="AlphaFoldDB" id="A0A0C3H5E9"/>